<feature type="transmembrane region" description="Helical" evidence="10">
    <location>
        <begin position="144"/>
        <end position="166"/>
    </location>
</feature>
<evidence type="ECO:0000256" key="10">
    <source>
        <dbReference type="SAM" id="Phobius"/>
    </source>
</evidence>
<feature type="compositionally biased region" description="Polar residues" evidence="9">
    <location>
        <begin position="228"/>
        <end position="245"/>
    </location>
</feature>
<accession>A0A813PKS3</accession>
<evidence type="ECO:0000256" key="3">
    <source>
        <dbReference type="ARBA" id="ARBA00022989"/>
    </source>
</evidence>
<dbReference type="AlphaFoldDB" id="A0A813PKS3"/>
<feature type="region of interest" description="Disordered" evidence="9">
    <location>
        <begin position="228"/>
        <end position="249"/>
    </location>
</feature>
<feature type="transmembrane region" description="Helical" evidence="10">
    <location>
        <begin position="259"/>
        <end position="283"/>
    </location>
</feature>
<dbReference type="SMART" id="SM01381">
    <property type="entry name" value="7TM_GPCR_Srsx"/>
    <property type="match status" value="1"/>
</dbReference>
<dbReference type="PANTHER" id="PTHR24243:SF233">
    <property type="entry name" value="THYROTROPIN-RELEASING HORMONE RECEPTOR"/>
    <property type="match status" value="1"/>
</dbReference>
<evidence type="ECO:0000256" key="1">
    <source>
        <dbReference type="ARBA" id="ARBA00004141"/>
    </source>
</evidence>
<keyword evidence="5 10" id="KW-0472">Membrane</keyword>
<dbReference type="GO" id="GO:0005886">
    <property type="term" value="C:plasma membrane"/>
    <property type="evidence" value="ECO:0007669"/>
    <property type="project" value="TreeGrafter"/>
</dbReference>
<feature type="transmembrane region" description="Helical" evidence="10">
    <location>
        <begin position="22"/>
        <end position="50"/>
    </location>
</feature>
<evidence type="ECO:0000256" key="9">
    <source>
        <dbReference type="SAM" id="MobiDB-lite"/>
    </source>
</evidence>
<dbReference type="PROSITE" id="PS00237">
    <property type="entry name" value="G_PROTEIN_RECEP_F1_1"/>
    <property type="match status" value="1"/>
</dbReference>
<dbReference type="PANTHER" id="PTHR24243">
    <property type="entry name" value="G-PROTEIN COUPLED RECEPTOR"/>
    <property type="match status" value="1"/>
</dbReference>
<keyword evidence="15" id="KW-1185">Reference proteome</keyword>
<dbReference type="PROSITE" id="PS50262">
    <property type="entry name" value="G_PROTEIN_RECEP_F1_2"/>
    <property type="match status" value="1"/>
</dbReference>
<comment type="subcellular location">
    <subcellularLocation>
        <location evidence="1">Membrane</location>
        <topology evidence="1">Multi-pass membrane protein</topology>
    </subcellularLocation>
</comment>
<evidence type="ECO:0000256" key="5">
    <source>
        <dbReference type="ARBA" id="ARBA00023136"/>
    </source>
</evidence>
<feature type="transmembrane region" description="Helical" evidence="10">
    <location>
        <begin position="57"/>
        <end position="82"/>
    </location>
</feature>
<feature type="domain" description="G-protein coupled receptors family 1 profile" evidence="11">
    <location>
        <begin position="41"/>
        <end position="314"/>
    </location>
</feature>
<feature type="transmembrane region" description="Helical" evidence="10">
    <location>
        <begin position="186"/>
        <end position="215"/>
    </location>
</feature>
<dbReference type="Gene3D" id="1.20.1070.10">
    <property type="entry name" value="Rhodopsin 7-helix transmembrane proteins"/>
    <property type="match status" value="1"/>
</dbReference>
<comment type="similarity">
    <text evidence="8">Belongs to the G-protein coupled receptor 1 family.</text>
</comment>
<dbReference type="CDD" id="cd00637">
    <property type="entry name" value="7tm_classA_rhodopsin-like"/>
    <property type="match status" value="1"/>
</dbReference>
<dbReference type="InterPro" id="IPR000276">
    <property type="entry name" value="GPCR_Rhodpsn"/>
</dbReference>
<dbReference type="EMBL" id="CAJNOI010000006">
    <property type="protein sequence ID" value="CAF0754326.1"/>
    <property type="molecule type" value="Genomic_DNA"/>
</dbReference>
<evidence type="ECO:0000256" key="6">
    <source>
        <dbReference type="ARBA" id="ARBA00023170"/>
    </source>
</evidence>
<comment type="caution">
    <text evidence="13">The sequence shown here is derived from an EMBL/GenBank/DDBJ whole genome shotgun (WGS) entry which is preliminary data.</text>
</comment>
<evidence type="ECO:0000259" key="11">
    <source>
        <dbReference type="PROSITE" id="PS50262"/>
    </source>
</evidence>
<evidence type="ECO:0000256" key="8">
    <source>
        <dbReference type="RuleBase" id="RU000688"/>
    </source>
</evidence>
<dbReference type="Pfam" id="PF00001">
    <property type="entry name" value="7tm_1"/>
    <property type="match status" value="1"/>
</dbReference>
<dbReference type="Proteomes" id="UP000663832">
    <property type="component" value="Unassembled WGS sequence"/>
</dbReference>
<proteinExistence type="inferred from homology"/>
<dbReference type="GO" id="GO:0004930">
    <property type="term" value="F:G protein-coupled receptor activity"/>
    <property type="evidence" value="ECO:0007669"/>
    <property type="project" value="UniProtKB-KW"/>
</dbReference>
<evidence type="ECO:0000313" key="15">
    <source>
        <dbReference type="Proteomes" id="UP000663832"/>
    </source>
</evidence>
<dbReference type="EMBL" id="CAJNOM010000003">
    <property type="protein sequence ID" value="CAF0742480.1"/>
    <property type="molecule type" value="Genomic_DNA"/>
</dbReference>
<evidence type="ECO:0000256" key="7">
    <source>
        <dbReference type="ARBA" id="ARBA00023224"/>
    </source>
</evidence>
<name>A0A813PKS3_9BILA</name>
<keyword evidence="2 8" id="KW-0812">Transmembrane</keyword>
<evidence type="ECO:0000256" key="2">
    <source>
        <dbReference type="ARBA" id="ARBA00022692"/>
    </source>
</evidence>
<dbReference type="InterPro" id="IPR017452">
    <property type="entry name" value="GPCR_Rhodpsn_7TM"/>
</dbReference>
<protein>
    <recommendedName>
        <fullName evidence="11">G-protein coupled receptors family 1 profile domain-containing protein</fullName>
    </recommendedName>
</protein>
<keyword evidence="4 8" id="KW-0297">G-protein coupled receptor</keyword>
<organism evidence="13 16">
    <name type="scientific">Adineta steineri</name>
    <dbReference type="NCBI Taxonomy" id="433720"/>
    <lineage>
        <taxon>Eukaryota</taxon>
        <taxon>Metazoa</taxon>
        <taxon>Spiralia</taxon>
        <taxon>Gnathifera</taxon>
        <taxon>Rotifera</taxon>
        <taxon>Eurotatoria</taxon>
        <taxon>Bdelloidea</taxon>
        <taxon>Adinetida</taxon>
        <taxon>Adinetidae</taxon>
        <taxon>Adineta</taxon>
    </lineage>
</organism>
<dbReference type="PRINTS" id="PR00237">
    <property type="entry name" value="GPCRRHODOPSN"/>
</dbReference>
<evidence type="ECO:0000256" key="4">
    <source>
        <dbReference type="ARBA" id="ARBA00023040"/>
    </source>
</evidence>
<keyword evidence="7 8" id="KW-0807">Transducer</keyword>
<evidence type="ECO:0000313" key="12">
    <source>
        <dbReference type="EMBL" id="CAF0742480.1"/>
    </source>
</evidence>
<dbReference type="OrthoDB" id="9990906at2759"/>
<keyword evidence="6 8" id="KW-0675">Receptor</keyword>
<evidence type="ECO:0000313" key="14">
    <source>
        <dbReference type="EMBL" id="CAF0870430.1"/>
    </source>
</evidence>
<feature type="transmembrane region" description="Helical" evidence="10">
    <location>
        <begin position="102"/>
        <end position="123"/>
    </location>
</feature>
<keyword evidence="3 10" id="KW-1133">Transmembrane helix</keyword>
<sequence length="414" mass="46928">MADINNTTTTTIHNSTIVKSNIIYVCIRLIMPCAVAIGIIGNLLSILVFARREMIKFCVSIFTIVLALSDILLLTTSLFNIILPDFFGGRSMSDKSAFWCHFHGYFDLLFAALSGYSMVFISVERWFSVWKPFEKAKYVTFKTTIITVVSYVSISIVAFSWFPLTLHYNPNAPKGTNICDLTRPTIYKVFGTISVIFTYIVPFISLGILNTLIVYRLQARQNTSIQRSMTTTSSTNVDPTLGSASTRKRQRQRNIDRNITFMLIAVAVAFMVMSFPYQIYWFYLQTREAELNQALYTLTQTFRYLNCCCNFFLYSATSSLFRRELQEIFKCTNSLINKKKETNNLQTGLITRTRTASSPPLYATNLDNKQAERKKLLTTTTTTSTTITTAAVDNVNLALTPTEPNNGHVVSFKT</sequence>
<gene>
    <name evidence="13" type="ORF">BJG266_LOCUS2638</name>
    <name evidence="14" type="ORF">QVE165_LOCUS7863</name>
    <name evidence="12" type="ORF">QVE165_LOCUS990</name>
</gene>
<dbReference type="EMBL" id="CAJNOM010000034">
    <property type="protein sequence ID" value="CAF0870430.1"/>
    <property type="molecule type" value="Genomic_DNA"/>
</dbReference>
<evidence type="ECO:0000313" key="16">
    <source>
        <dbReference type="Proteomes" id="UP000663877"/>
    </source>
</evidence>
<dbReference type="Proteomes" id="UP000663877">
    <property type="component" value="Unassembled WGS sequence"/>
</dbReference>
<dbReference type="SUPFAM" id="SSF81321">
    <property type="entry name" value="Family A G protein-coupled receptor-like"/>
    <property type="match status" value="1"/>
</dbReference>
<evidence type="ECO:0000313" key="13">
    <source>
        <dbReference type="EMBL" id="CAF0754326.1"/>
    </source>
</evidence>
<reference evidence="13" key="1">
    <citation type="submission" date="2021-02" db="EMBL/GenBank/DDBJ databases">
        <authorList>
            <person name="Nowell W R."/>
        </authorList>
    </citation>
    <scope>NUCLEOTIDE SEQUENCE</scope>
</reference>